<dbReference type="GO" id="GO:0005737">
    <property type="term" value="C:cytoplasm"/>
    <property type="evidence" value="ECO:0007669"/>
    <property type="project" value="TreeGrafter"/>
</dbReference>
<evidence type="ECO:0000256" key="3">
    <source>
        <dbReference type="ARBA" id="ARBA00013085"/>
    </source>
</evidence>
<dbReference type="GO" id="GO:0000105">
    <property type="term" value="P:L-histidine biosynthetic process"/>
    <property type="evidence" value="ECO:0007669"/>
    <property type="project" value="UniProtKB-UniRule"/>
</dbReference>
<dbReference type="Pfam" id="PF02811">
    <property type="entry name" value="PHP"/>
    <property type="match status" value="1"/>
</dbReference>
<dbReference type="PATRIC" id="fig|1432052.3.peg.6695"/>
<dbReference type="InterPro" id="IPR010140">
    <property type="entry name" value="Histidinol_P_phosphatase_HisJ"/>
</dbReference>
<dbReference type="NCBIfam" id="TIGR01856">
    <property type="entry name" value="hisJ_fam"/>
    <property type="match status" value="1"/>
</dbReference>
<comment type="pathway">
    <text evidence="1 8">Amino-acid biosynthesis; L-histidine biosynthesis; L-histidine from 5-phospho-alpha-D-ribose 1-diphosphate: step 8/9.</text>
</comment>
<dbReference type="Proteomes" id="UP000095003">
    <property type="component" value="Unassembled WGS sequence"/>
</dbReference>
<gene>
    <name evidence="10" type="primary">hisK</name>
    <name evidence="10" type="ORF">BEH84_06057</name>
</gene>
<comment type="similarity">
    <text evidence="2 8">Belongs to the PHP hydrolase family. HisK subfamily.</text>
</comment>
<dbReference type="EMBL" id="MCGI01000008">
    <property type="protein sequence ID" value="ODM02826.1"/>
    <property type="molecule type" value="Genomic_DNA"/>
</dbReference>
<feature type="domain" description="Polymerase/histidinol phosphatase N-terminal" evidence="9">
    <location>
        <begin position="5"/>
        <end position="91"/>
    </location>
</feature>
<dbReference type="UniPathway" id="UPA00031">
    <property type="reaction ID" value="UER00013"/>
</dbReference>
<dbReference type="GeneID" id="93304589"/>
<evidence type="ECO:0000256" key="1">
    <source>
        <dbReference type="ARBA" id="ARBA00004970"/>
    </source>
</evidence>
<dbReference type="SMART" id="SM00481">
    <property type="entry name" value="POLIIIAc"/>
    <property type="match status" value="1"/>
</dbReference>
<evidence type="ECO:0000256" key="2">
    <source>
        <dbReference type="ARBA" id="ARBA00009152"/>
    </source>
</evidence>
<keyword evidence="6 8" id="KW-0368">Histidine biosynthesis</keyword>
<keyword evidence="4 8" id="KW-0028">Amino-acid biosynthesis</keyword>
<keyword evidence="5 8" id="KW-0378">Hydrolase</keyword>
<evidence type="ECO:0000313" key="10">
    <source>
        <dbReference type="EMBL" id="ODM02826.1"/>
    </source>
</evidence>
<evidence type="ECO:0000256" key="5">
    <source>
        <dbReference type="ARBA" id="ARBA00022801"/>
    </source>
</evidence>
<dbReference type="InterPro" id="IPR003141">
    <property type="entry name" value="Pol/His_phosphatase_N"/>
</dbReference>
<evidence type="ECO:0000313" key="11">
    <source>
        <dbReference type="Proteomes" id="UP000095003"/>
    </source>
</evidence>
<dbReference type="GO" id="GO:0004401">
    <property type="term" value="F:histidinol-phosphatase activity"/>
    <property type="evidence" value="ECO:0007669"/>
    <property type="project" value="UniProtKB-UniRule"/>
</dbReference>
<evidence type="ECO:0000256" key="8">
    <source>
        <dbReference type="RuleBase" id="RU366003"/>
    </source>
</evidence>
<proteinExistence type="inferred from homology"/>
<evidence type="ECO:0000259" key="9">
    <source>
        <dbReference type="SMART" id="SM00481"/>
    </source>
</evidence>
<evidence type="ECO:0000256" key="4">
    <source>
        <dbReference type="ARBA" id="ARBA00022605"/>
    </source>
</evidence>
<name>A0A1E3A3N6_9FIRM</name>
<dbReference type="EC" id="3.1.3.15" evidence="3 8"/>
<reference evidence="10 11" key="1">
    <citation type="submission" date="2016-07" db="EMBL/GenBank/DDBJ databases">
        <title>Characterization of isolates of Eisenbergiella tayi derived from blood cultures, using whole genome sequencing.</title>
        <authorList>
            <person name="Burdz T."/>
            <person name="Wiebe D."/>
            <person name="Huynh C."/>
            <person name="Bernard K."/>
        </authorList>
    </citation>
    <scope>NUCLEOTIDE SEQUENCE [LARGE SCALE GENOMIC DNA]</scope>
    <source>
        <strain evidence="10 11">NML 120489</strain>
    </source>
</reference>
<protein>
    <recommendedName>
        <fullName evidence="3 8">Histidinol-phosphatase</fullName>
        <shortName evidence="8">HolPase</shortName>
        <ecNumber evidence="3 8">3.1.3.15</ecNumber>
    </recommendedName>
</protein>
<comment type="caution">
    <text evidence="10">The sequence shown here is derived from an EMBL/GenBank/DDBJ whole genome shotgun (WGS) entry which is preliminary data.</text>
</comment>
<dbReference type="InterPro" id="IPR004013">
    <property type="entry name" value="PHP_dom"/>
</dbReference>
<dbReference type="Gene3D" id="3.20.20.140">
    <property type="entry name" value="Metal-dependent hydrolases"/>
    <property type="match status" value="1"/>
</dbReference>
<dbReference type="PANTHER" id="PTHR21039:SF0">
    <property type="entry name" value="HISTIDINOL-PHOSPHATASE"/>
    <property type="match status" value="1"/>
</dbReference>
<evidence type="ECO:0000256" key="7">
    <source>
        <dbReference type="ARBA" id="ARBA00049158"/>
    </source>
</evidence>
<comment type="catalytic activity">
    <reaction evidence="7 8">
        <text>L-histidinol phosphate + H2O = L-histidinol + phosphate</text>
        <dbReference type="Rhea" id="RHEA:14465"/>
        <dbReference type="ChEBI" id="CHEBI:15377"/>
        <dbReference type="ChEBI" id="CHEBI:43474"/>
        <dbReference type="ChEBI" id="CHEBI:57699"/>
        <dbReference type="ChEBI" id="CHEBI:57980"/>
        <dbReference type="EC" id="3.1.3.15"/>
    </reaction>
</comment>
<evidence type="ECO:0000256" key="6">
    <source>
        <dbReference type="ARBA" id="ARBA00023102"/>
    </source>
</evidence>
<dbReference type="AlphaFoldDB" id="A0A1E3A3N6"/>
<sequence length="272" mass="31484">MAIKADFHLHSSFSGDSEAPMEDMIQKGISLGLTQMCFTEHMDFDFPVSQDTPAGFFEVNTDSYLYDLLKYQAKYREQIQIFFGIELGLQAYLNELQSAYTSAYDFDFIIGSSHLCNGRDPYNAGFYTGRSEEEAYREYFSSIIENLETFHDFDIYGHLDYVVRYGPNKDKNYTYETYKDLFDRMLDLLLENGIGIEINTGGIRYGLKELHPCTDVLKRYRKKGGELITVGSDAHRPGDICREFGRAEELLRDCGFSYYAVFHKRTPSFRKL</sequence>
<organism evidence="10 11">
    <name type="scientific">Eisenbergiella tayi</name>
    <dbReference type="NCBI Taxonomy" id="1432052"/>
    <lineage>
        <taxon>Bacteria</taxon>
        <taxon>Bacillati</taxon>
        <taxon>Bacillota</taxon>
        <taxon>Clostridia</taxon>
        <taxon>Lachnospirales</taxon>
        <taxon>Lachnospiraceae</taxon>
        <taxon>Eisenbergiella</taxon>
    </lineage>
</organism>
<dbReference type="RefSeq" id="WP_069159390.1">
    <property type="nucleotide sequence ID" value="NZ_DBFYTC010000019.1"/>
</dbReference>
<accession>A0A1E3A3N6</accession>
<dbReference type="SUPFAM" id="SSF89550">
    <property type="entry name" value="PHP domain-like"/>
    <property type="match status" value="1"/>
</dbReference>
<dbReference type="InterPro" id="IPR016195">
    <property type="entry name" value="Pol/histidinol_Pase-like"/>
</dbReference>
<dbReference type="PANTHER" id="PTHR21039">
    <property type="entry name" value="HISTIDINOL PHOSPHATASE-RELATED"/>
    <property type="match status" value="1"/>
</dbReference>